<organism evidence="1 2">
    <name type="scientific">Aegilops tauschii subsp. strangulata</name>
    <name type="common">Goatgrass</name>
    <dbReference type="NCBI Taxonomy" id="200361"/>
    <lineage>
        <taxon>Eukaryota</taxon>
        <taxon>Viridiplantae</taxon>
        <taxon>Streptophyta</taxon>
        <taxon>Embryophyta</taxon>
        <taxon>Tracheophyta</taxon>
        <taxon>Spermatophyta</taxon>
        <taxon>Magnoliopsida</taxon>
        <taxon>Liliopsida</taxon>
        <taxon>Poales</taxon>
        <taxon>Poaceae</taxon>
        <taxon>BOP clade</taxon>
        <taxon>Pooideae</taxon>
        <taxon>Triticodae</taxon>
        <taxon>Triticeae</taxon>
        <taxon>Triticinae</taxon>
        <taxon>Aegilops</taxon>
    </lineage>
</organism>
<dbReference type="Proteomes" id="UP000015105">
    <property type="component" value="Unassembled WGS sequence"/>
</dbReference>
<name>A0A452XF27_AEGTS</name>
<proteinExistence type="predicted"/>
<dbReference type="Gramene" id="AET0Gv20115500.1">
    <property type="protein sequence ID" value="AET0Gv20115500.1"/>
    <property type="gene ID" value="AET0Gv20115500"/>
</dbReference>
<dbReference type="AlphaFoldDB" id="A0A452XF27"/>
<evidence type="ECO:0000313" key="2">
    <source>
        <dbReference type="Proteomes" id="UP000015105"/>
    </source>
</evidence>
<dbReference type="STRING" id="200361.A0A452XF27"/>
<reference evidence="2" key="2">
    <citation type="journal article" date="2017" name="Nat. Plants">
        <title>The Aegilops tauschii genome reveals multiple impacts of transposons.</title>
        <authorList>
            <person name="Zhao G."/>
            <person name="Zou C."/>
            <person name="Li K."/>
            <person name="Wang K."/>
            <person name="Li T."/>
            <person name="Gao L."/>
            <person name="Zhang X."/>
            <person name="Wang H."/>
            <person name="Yang Z."/>
            <person name="Liu X."/>
            <person name="Jiang W."/>
            <person name="Mao L."/>
            <person name="Kong X."/>
            <person name="Jiao Y."/>
            <person name="Jia J."/>
        </authorList>
    </citation>
    <scope>NUCLEOTIDE SEQUENCE [LARGE SCALE GENOMIC DNA]</scope>
    <source>
        <strain evidence="2">cv. AL8/78</strain>
    </source>
</reference>
<evidence type="ECO:0008006" key="3">
    <source>
        <dbReference type="Google" id="ProtNLM"/>
    </source>
</evidence>
<protein>
    <recommendedName>
        <fullName evidence="3">DDE Tnp4 domain-containing protein</fullName>
    </recommendedName>
</protein>
<accession>A0A452XF27</accession>
<evidence type="ECO:0000313" key="1">
    <source>
        <dbReference type="EnsemblPlants" id="AET0Gv20115500.1"/>
    </source>
</evidence>
<keyword evidence="2" id="KW-1185">Reference proteome</keyword>
<reference evidence="1" key="3">
    <citation type="submission" date="2019-03" db="UniProtKB">
        <authorList>
            <consortium name="EnsemblPlants"/>
        </authorList>
    </citation>
    <scope>IDENTIFICATION</scope>
</reference>
<dbReference type="PANTHER" id="PTHR47150:SF6">
    <property type="entry name" value="OS01G0872900 PROTEIN"/>
    <property type="match status" value="1"/>
</dbReference>
<dbReference type="PANTHER" id="PTHR47150">
    <property type="entry name" value="OS12G0169200 PROTEIN"/>
    <property type="match status" value="1"/>
</dbReference>
<dbReference type="EnsemblPlants" id="AET0Gv20115500.1">
    <property type="protein sequence ID" value="AET0Gv20115500.1"/>
    <property type="gene ID" value="AET0Gv20115500"/>
</dbReference>
<reference evidence="2" key="1">
    <citation type="journal article" date="2014" name="Science">
        <title>Ancient hybridizations among the ancestral genomes of bread wheat.</title>
        <authorList>
            <consortium name="International Wheat Genome Sequencing Consortium,"/>
            <person name="Marcussen T."/>
            <person name="Sandve S.R."/>
            <person name="Heier L."/>
            <person name="Spannagl M."/>
            <person name="Pfeifer M."/>
            <person name="Jakobsen K.S."/>
            <person name="Wulff B.B."/>
            <person name="Steuernagel B."/>
            <person name="Mayer K.F."/>
            <person name="Olsen O.A."/>
        </authorList>
    </citation>
    <scope>NUCLEOTIDE SEQUENCE [LARGE SCALE GENOMIC DNA]</scope>
    <source>
        <strain evidence="2">cv. AL8/78</strain>
    </source>
</reference>
<sequence>MQDYFSENPTYPAHLFRRRYRMRRSLFVKIVEACEANCRYFTQRRNAAGLKGFSAYQKISAAMRVIAYGV</sequence>